<dbReference type="InterPro" id="IPR013525">
    <property type="entry name" value="ABC2_TM"/>
</dbReference>
<feature type="transmembrane region" description="Helical" evidence="5">
    <location>
        <begin position="122"/>
        <end position="146"/>
    </location>
</feature>
<comment type="subcellular location">
    <subcellularLocation>
        <location evidence="1">Membrane</location>
        <topology evidence="1">Multi-pass membrane protein</topology>
    </subcellularLocation>
</comment>
<feature type="transmembrane region" description="Helical" evidence="5">
    <location>
        <begin position="47"/>
        <end position="70"/>
    </location>
</feature>
<keyword evidence="3 5" id="KW-1133">Transmembrane helix</keyword>
<sequence>MISIKRIQAVVIKDYRDLLKNAYMLSTAVIPLFFAFIFSQGEGMETAVVFMPITLSMVMVGSFIQAGVIAEEKEKNTLRGLLLSPLNTSEIFIGKSVLSAVLSIIMVVAVILIGNIPMPDQTLLVTAAILISLVIFISIGTILGLVSRTVMETSVAGIPVLFIFGMGDVFRTMIESEWLIKVLSYLPDKQLGQLLQQLMNGQSVGEHFLVLALWAVLSVIVTIYIFKKRRFD</sequence>
<feature type="transmembrane region" description="Helical" evidence="5">
    <location>
        <begin position="21"/>
        <end position="41"/>
    </location>
</feature>
<dbReference type="Proteomes" id="UP000198897">
    <property type="component" value="Unassembled WGS sequence"/>
</dbReference>
<keyword evidence="4 5" id="KW-0472">Membrane</keyword>
<dbReference type="GO" id="GO:0140359">
    <property type="term" value="F:ABC-type transporter activity"/>
    <property type="evidence" value="ECO:0007669"/>
    <property type="project" value="InterPro"/>
</dbReference>
<reference evidence="8" key="1">
    <citation type="submission" date="2016-10" db="EMBL/GenBank/DDBJ databases">
        <authorList>
            <person name="Varghese N."/>
            <person name="Submissions S."/>
        </authorList>
    </citation>
    <scope>NUCLEOTIDE SEQUENCE [LARGE SCALE GENOMIC DNA]</scope>
    <source>
        <strain evidence="8">FP5</strain>
    </source>
</reference>
<protein>
    <submittedName>
        <fullName evidence="7">ABC-2 type transport system permease protein</fullName>
    </submittedName>
</protein>
<feature type="transmembrane region" description="Helical" evidence="5">
    <location>
        <begin position="91"/>
        <end position="116"/>
    </location>
</feature>
<dbReference type="OrthoDB" id="3182222at2"/>
<evidence type="ECO:0000256" key="3">
    <source>
        <dbReference type="ARBA" id="ARBA00022989"/>
    </source>
</evidence>
<gene>
    <name evidence="7" type="ORF">SAMN05216353_10474</name>
</gene>
<dbReference type="RefSeq" id="WP_089750370.1">
    <property type="nucleotide sequence ID" value="NZ_FOOG01000004.1"/>
</dbReference>
<evidence type="ECO:0000256" key="5">
    <source>
        <dbReference type="SAM" id="Phobius"/>
    </source>
</evidence>
<feature type="transmembrane region" description="Helical" evidence="5">
    <location>
        <begin position="153"/>
        <end position="174"/>
    </location>
</feature>
<name>A0A1I2KIK8_9BACI</name>
<keyword evidence="2 5" id="KW-0812">Transmembrane</keyword>
<dbReference type="Pfam" id="PF12698">
    <property type="entry name" value="ABC2_membrane_3"/>
    <property type="match status" value="1"/>
</dbReference>
<dbReference type="PANTHER" id="PTHR43471:SF1">
    <property type="entry name" value="ABC TRANSPORTER PERMEASE PROTEIN NOSY-RELATED"/>
    <property type="match status" value="1"/>
</dbReference>
<dbReference type="AlphaFoldDB" id="A0A1I2KIK8"/>
<feature type="transmembrane region" description="Helical" evidence="5">
    <location>
        <begin position="208"/>
        <end position="226"/>
    </location>
</feature>
<evidence type="ECO:0000256" key="1">
    <source>
        <dbReference type="ARBA" id="ARBA00004141"/>
    </source>
</evidence>
<keyword evidence="8" id="KW-1185">Reference proteome</keyword>
<feature type="domain" description="ABC-2 type transporter transmembrane" evidence="6">
    <location>
        <begin position="32"/>
        <end position="224"/>
    </location>
</feature>
<dbReference type="EMBL" id="FOOG01000004">
    <property type="protein sequence ID" value="SFF64786.1"/>
    <property type="molecule type" value="Genomic_DNA"/>
</dbReference>
<evidence type="ECO:0000313" key="7">
    <source>
        <dbReference type="EMBL" id="SFF64786.1"/>
    </source>
</evidence>
<evidence type="ECO:0000259" key="6">
    <source>
        <dbReference type="Pfam" id="PF12698"/>
    </source>
</evidence>
<dbReference type="GO" id="GO:0016020">
    <property type="term" value="C:membrane"/>
    <property type="evidence" value="ECO:0007669"/>
    <property type="project" value="UniProtKB-SubCell"/>
</dbReference>
<dbReference type="PANTHER" id="PTHR43471">
    <property type="entry name" value="ABC TRANSPORTER PERMEASE"/>
    <property type="match status" value="1"/>
</dbReference>
<evidence type="ECO:0000313" key="8">
    <source>
        <dbReference type="Proteomes" id="UP000198897"/>
    </source>
</evidence>
<evidence type="ECO:0000256" key="2">
    <source>
        <dbReference type="ARBA" id="ARBA00022692"/>
    </source>
</evidence>
<proteinExistence type="predicted"/>
<evidence type="ECO:0000256" key="4">
    <source>
        <dbReference type="ARBA" id="ARBA00023136"/>
    </source>
</evidence>
<accession>A0A1I2KIK8</accession>
<organism evidence="7 8">
    <name type="scientific">Halobacillus alkaliphilus</name>
    <dbReference type="NCBI Taxonomy" id="396056"/>
    <lineage>
        <taxon>Bacteria</taxon>
        <taxon>Bacillati</taxon>
        <taxon>Bacillota</taxon>
        <taxon>Bacilli</taxon>
        <taxon>Bacillales</taxon>
        <taxon>Bacillaceae</taxon>
        <taxon>Halobacillus</taxon>
    </lineage>
</organism>